<dbReference type="Pfam" id="PF01682">
    <property type="entry name" value="DB"/>
    <property type="match status" value="5"/>
</dbReference>
<organism evidence="6 7">
    <name type="scientific">Tegillarca granosa</name>
    <name type="common">Malaysian cockle</name>
    <name type="synonym">Anadara granosa</name>
    <dbReference type="NCBI Taxonomy" id="220873"/>
    <lineage>
        <taxon>Eukaryota</taxon>
        <taxon>Metazoa</taxon>
        <taxon>Spiralia</taxon>
        <taxon>Lophotrochozoa</taxon>
        <taxon>Mollusca</taxon>
        <taxon>Bivalvia</taxon>
        <taxon>Autobranchia</taxon>
        <taxon>Pteriomorphia</taxon>
        <taxon>Arcoida</taxon>
        <taxon>Arcoidea</taxon>
        <taxon>Arcidae</taxon>
        <taxon>Tegillarca</taxon>
    </lineage>
</organism>
<evidence type="ECO:0000259" key="5">
    <source>
        <dbReference type="PROSITE" id="PS50948"/>
    </source>
</evidence>
<dbReference type="InterPro" id="IPR003609">
    <property type="entry name" value="Pan_app"/>
</dbReference>
<keyword evidence="7" id="KW-1185">Reference proteome</keyword>
<dbReference type="Pfam" id="PF00041">
    <property type="entry name" value="fn3"/>
    <property type="match status" value="5"/>
</dbReference>
<dbReference type="InterPro" id="IPR013783">
    <property type="entry name" value="Ig-like_fold"/>
</dbReference>
<dbReference type="SMART" id="SM00060">
    <property type="entry name" value="FN3"/>
    <property type="match status" value="5"/>
</dbReference>
<name>A0ABQ9FQS9_TEGGR</name>
<dbReference type="SUPFAM" id="SSF49265">
    <property type="entry name" value="Fibronectin type III"/>
    <property type="match status" value="4"/>
</dbReference>
<dbReference type="InterPro" id="IPR002602">
    <property type="entry name" value="DB"/>
</dbReference>
<dbReference type="InterPro" id="IPR050964">
    <property type="entry name" value="Striated_Muscle_Regulatory"/>
</dbReference>
<feature type="chain" id="PRO_5045750260" evidence="2">
    <location>
        <begin position="22"/>
        <end position="1539"/>
    </location>
</feature>
<dbReference type="PROSITE" id="PS50835">
    <property type="entry name" value="IG_LIKE"/>
    <property type="match status" value="3"/>
</dbReference>
<feature type="domain" description="Fibronectin type-III" evidence="4">
    <location>
        <begin position="982"/>
        <end position="1083"/>
    </location>
</feature>
<dbReference type="Pfam" id="PF07679">
    <property type="entry name" value="I-set"/>
    <property type="match status" value="1"/>
</dbReference>
<evidence type="ECO:0000259" key="3">
    <source>
        <dbReference type="PROSITE" id="PS50835"/>
    </source>
</evidence>
<keyword evidence="2" id="KW-0732">Signal</keyword>
<feature type="domain" description="Fibronectin type-III" evidence="4">
    <location>
        <begin position="256"/>
        <end position="352"/>
    </location>
</feature>
<evidence type="ECO:0000256" key="1">
    <source>
        <dbReference type="ARBA" id="ARBA00022737"/>
    </source>
</evidence>
<dbReference type="InterPro" id="IPR003961">
    <property type="entry name" value="FN3_dom"/>
</dbReference>
<feature type="signal peptide" evidence="2">
    <location>
        <begin position="1"/>
        <end position="21"/>
    </location>
</feature>
<evidence type="ECO:0000313" key="7">
    <source>
        <dbReference type="Proteomes" id="UP001217089"/>
    </source>
</evidence>
<dbReference type="EMBL" id="JARBDR010000214">
    <property type="protein sequence ID" value="KAJ8318058.1"/>
    <property type="molecule type" value="Genomic_DNA"/>
</dbReference>
<gene>
    <name evidence="6" type="ORF">KUTeg_003149</name>
</gene>
<dbReference type="InterPro" id="IPR036179">
    <property type="entry name" value="Ig-like_dom_sf"/>
</dbReference>
<dbReference type="CDD" id="cd00096">
    <property type="entry name" value="Ig"/>
    <property type="match status" value="1"/>
</dbReference>
<comment type="caution">
    <text evidence="6">The sequence shown here is derived from an EMBL/GenBank/DDBJ whole genome shotgun (WGS) entry which is preliminary data.</text>
</comment>
<dbReference type="CDD" id="cd00063">
    <property type="entry name" value="FN3"/>
    <property type="match status" value="6"/>
</dbReference>
<dbReference type="InterPro" id="IPR003598">
    <property type="entry name" value="Ig_sub2"/>
</dbReference>
<feature type="domain" description="Ig-like" evidence="3">
    <location>
        <begin position="1074"/>
        <end position="1163"/>
    </location>
</feature>
<accession>A0ABQ9FQS9</accession>
<dbReference type="Gene3D" id="2.60.40.10">
    <property type="entry name" value="Immunoglobulins"/>
    <property type="match status" value="9"/>
</dbReference>
<dbReference type="PROSITE" id="PS50948">
    <property type="entry name" value="PAN"/>
    <property type="match status" value="1"/>
</dbReference>
<feature type="domain" description="Apple" evidence="5">
    <location>
        <begin position="772"/>
        <end position="859"/>
    </location>
</feature>
<evidence type="ECO:0000259" key="4">
    <source>
        <dbReference type="PROSITE" id="PS50853"/>
    </source>
</evidence>
<feature type="domain" description="Fibronectin type-III" evidence="4">
    <location>
        <begin position="466"/>
        <end position="554"/>
    </location>
</feature>
<feature type="domain" description="Fibronectin type-III" evidence="4">
    <location>
        <begin position="1390"/>
        <end position="1487"/>
    </location>
</feature>
<dbReference type="PANTHER" id="PTHR13817:SF73">
    <property type="entry name" value="FIBRONECTIN TYPE-III DOMAIN-CONTAINING PROTEIN"/>
    <property type="match status" value="1"/>
</dbReference>
<dbReference type="PANTHER" id="PTHR13817">
    <property type="entry name" value="TITIN"/>
    <property type="match status" value="1"/>
</dbReference>
<dbReference type="SMART" id="SM00408">
    <property type="entry name" value="IGc2"/>
    <property type="match status" value="3"/>
</dbReference>
<dbReference type="Proteomes" id="UP001217089">
    <property type="component" value="Unassembled WGS sequence"/>
</dbReference>
<feature type="domain" description="Ig-like" evidence="3">
    <location>
        <begin position="23"/>
        <end position="134"/>
    </location>
</feature>
<proteinExistence type="predicted"/>
<evidence type="ECO:0000256" key="2">
    <source>
        <dbReference type="SAM" id="SignalP"/>
    </source>
</evidence>
<dbReference type="Pfam" id="PF13927">
    <property type="entry name" value="Ig_3"/>
    <property type="match status" value="1"/>
</dbReference>
<protein>
    <submittedName>
        <fullName evidence="6">Uncharacterized protein</fullName>
    </submittedName>
</protein>
<feature type="domain" description="Ig-like" evidence="3">
    <location>
        <begin position="1171"/>
        <end position="1266"/>
    </location>
</feature>
<dbReference type="SMART" id="SM00409">
    <property type="entry name" value="IG"/>
    <property type="match status" value="3"/>
</dbReference>
<dbReference type="SUPFAM" id="SSF48726">
    <property type="entry name" value="Immunoglobulin"/>
    <property type="match status" value="2"/>
</dbReference>
<dbReference type="InterPro" id="IPR007110">
    <property type="entry name" value="Ig-like_dom"/>
</dbReference>
<sequence length="1539" mass="171538">MVLHSLLCTLIFINIFDFVLSIPTISTQEQNFTVLVNKSVTFPCVVTDTSPIDLDSVNWYFLEHNLHISQGTKIHVIPGVRYKIILPQIHDDSGTNHVLSVTLEISDIQIRDHGHYQCKIKGTDTSVEHSLNVIGATLPPSNTSLSQHFNFTDCCMKEGMSQSCLPSCSPYQGVNSLGLIDATVACANDLDKLLKCGTDGKNHAGCCKRRGVSSLCYDFCLGQVPTSLNENHTLCITQIIDIYACLEEGRVTLPGPPGSVSALSIGPEEILVNWKPPVQNPDLVTGYIVKYKLITDTVYKQRPINRKTKNQVTLNGLKTNSMYDIYVVATSSHGSSQQSETVQMAPIAAPDPTDHFEYLSNCCSQKKISSFCQKTFCNTNAFTKLNAGSIYPCITEFGSILQCMTGERDHSACCKRNNLPEHCILLCKGRLSNPAQALTFDLSTCILNKNLIEGCVYEGYTTIPGVPINVRLTNVTATSAILEWDSGFGGNATFYIPGIRHPNDLKFNLTNVSDQRVVYSELKPGHFYEFVVQAGNNNGTSYQSPQITFLTYELAVTVRPPTTMTPSLKHNFTECCINASVVDVCMPLCNYSTYPEVGLTIDPFYIDNCALDILKIVACGADGRDHTPCCLREGITQQKCLDLCDYTPSVYLDSDAECIKHTAEYAKCFREGIVTHPRHPENVFVTNTTSHTITLSWSSPLKGAAVVKYIVRYSKDFGSNWKEQSTTNTLFIVQGLTPSTLYKMAVISVGANGTKSAMSPYLELYTKQYVPCAFNESTNTKATFFTKNGILSLGSMKVSSQKKCRLMCDDYPPEAKLCIAFSYEVFSQSCIIVPPVYKGQIISVRFTPTTGVSYYQRICANTNPPMIMNGTVLPSWDAYWQTQEDCCNKSSISSVCRPHCLSGEFGDNPNLCSGQDFHQALACASDGKDHTSCCKSAYIPDQCLGYCKGLPPVTDPLSALCLSYRDLYMSCFRKGSGRLPSPPRNFRVIKTSSTYIEVAWNQPSDNCNDGGDRTKICTYEISYWPSGIKEPPENKNTKTSHNPNTFNITGLQSLVAYTIIVVSRNTYGSSLPSPKLDVLTKKLNFIDIVIYQDPSGVVNKGSRVVLTCNVFGNPPPIVYWTFNNNKIHTGRQFAISNVQKQSEGNYSCFADQQNNTPLDKRITYLSIRYKPDIVEVVGDSKRPNMLQTATLKCVFKGHPTTIDWSKKDGNVIVQDARHRFYNGTDWENGKTIAYFKIYNVQDTDYGHYQCNGKNRFGSHLGLLTLTNEYPEPSPLPTLPPKSLNETVRQCCIRYQITGDCLDLCHSEVDGDLLVNNTEKYGKCLDHLEYYIACAANRKDHGTCCKKAGITEFCMPFCKGHLPDVTSANIIECVTDAAKMIHCAEEGHSKIPSPPYQVLSKLKNDEIEVSWSPPLENADKIDYYEVHYNYTGSPEPLEHTVSKNLLFYTFKDIHIQVSYQIWVIAANSFGKSHPAYSRSLYIQNIRPPPPIDVHVEMVNGNTLYLKWTKPTTWATIKEYNIYYKEQGSNSYKKVMNGWIK</sequence>
<reference evidence="6 7" key="1">
    <citation type="submission" date="2022-12" db="EMBL/GenBank/DDBJ databases">
        <title>Chromosome-level genome of Tegillarca granosa.</title>
        <authorList>
            <person name="Kim J."/>
        </authorList>
    </citation>
    <scope>NUCLEOTIDE SEQUENCE [LARGE SCALE GENOMIC DNA]</scope>
    <source>
        <strain evidence="6">Teg-2019</strain>
        <tissue evidence="6">Adductor muscle</tissue>
    </source>
</reference>
<evidence type="ECO:0000313" key="6">
    <source>
        <dbReference type="EMBL" id="KAJ8318058.1"/>
    </source>
</evidence>
<keyword evidence="1" id="KW-0677">Repeat</keyword>
<dbReference type="InterPro" id="IPR013098">
    <property type="entry name" value="Ig_I-set"/>
</dbReference>
<dbReference type="PROSITE" id="PS50853">
    <property type="entry name" value="FN3"/>
    <property type="match status" value="5"/>
</dbReference>
<dbReference type="InterPro" id="IPR003599">
    <property type="entry name" value="Ig_sub"/>
</dbReference>
<dbReference type="InterPro" id="IPR036116">
    <property type="entry name" value="FN3_sf"/>
</dbReference>
<feature type="domain" description="Fibronectin type-III" evidence="4">
    <location>
        <begin position="679"/>
        <end position="769"/>
    </location>
</feature>